<feature type="region of interest" description="Disordered" evidence="1">
    <location>
        <begin position="597"/>
        <end position="663"/>
    </location>
</feature>
<evidence type="ECO:0000313" key="4">
    <source>
        <dbReference type="Proteomes" id="UP000018201"/>
    </source>
</evidence>
<dbReference type="EMBL" id="HG696712">
    <property type="protein sequence ID" value="CDI87103.1"/>
    <property type="molecule type" value="Genomic_DNA"/>
</dbReference>
<proteinExistence type="predicted"/>
<feature type="compositionally biased region" description="Basic and acidic residues" evidence="1">
    <location>
        <begin position="597"/>
        <end position="608"/>
    </location>
</feature>
<feature type="transmembrane region" description="Helical" evidence="2">
    <location>
        <begin position="287"/>
        <end position="311"/>
    </location>
</feature>
<feature type="compositionally biased region" description="Low complexity" evidence="1">
    <location>
        <begin position="638"/>
        <end position="653"/>
    </location>
</feature>
<feature type="compositionally biased region" description="Polar residues" evidence="1">
    <location>
        <begin position="413"/>
        <end position="426"/>
    </location>
</feature>
<organism evidence="3 4">
    <name type="scientific">Eimeria praecox</name>
    <dbReference type="NCBI Taxonomy" id="51316"/>
    <lineage>
        <taxon>Eukaryota</taxon>
        <taxon>Sar</taxon>
        <taxon>Alveolata</taxon>
        <taxon>Apicomplexa</taxon>
        <taxon>Conoidasida</taxon>
        <taxon>Coccidia</taxon>
        <taxon>Eucoccidiorida</taxon>
        <taxon>Eimeriorina</taxon>
        <taxon>Eimeriidae</taxon>
        <taxon>Eimeria</taxon>
    </lineage>
</organism>
<feature type="region of interest" description="Disordered" evidence="1">
    <location>
        <begin position="493"/>
        <end position="521"/>
    </location>
</feature>
<feature type="compositionally biased region" description="Polar residues" evidence="1">
    <location>
        <begin position="654"/>
        <end position="663"/>
    </location>
</feature>
<name>U6H6K1_9EIME</name>
<feature type="compositionally biased region" description="Low complexity" evidence="1">
    <location>
        <begin position="427"/>
        <end position="437"/>
    </location>
</feature>
<dbReference type="Proteomes" id="UP000018201">
    <property type="component" value="Unassembled WGS sequence"/>
</dbReference>
<feature type="compositionally biased region" description="Low complexity" evidence="1">
    <location>
        <begin position="609"/>
        <end position="620"/>
    </location>
</feature>
<evidence type="ECO:0000256" key="2">
    <source>
        <dbReference type="SAM" id="Phobius"/>
    </source>
</evidence>
<dbReference type="VEuPathDB" id="ToxoDB:EPH_0075200"/>
<feature type="region of interest" description="Disordered" evidence="1">
    <location>
        <begin position="393"/>
        <end position="465"/>
    </location>
</feature>
<feature type="compositionally biased region" description="Polar residues" evidence="1">
    <location>
        <begin position="441"/>
        <end position="451"/>
    </location>
</feature>
<protein>
    <submittedName>
        <fullName evidence="3">Uncharacterized protein</fullName>
    </submittedName>
</protein>
<gene>
    <name evidence="3" type="ORF">EPH_0075200</name>
</gene>
<keyword evidence="2" id="KW-1133">Transmembrane helix</keyword>
<reference evidence="3" key="1">
    <citation type="submission" date="2013-10" db="EMBL/GenBank/DDBJ databases">
        <title>Genomic analysis of the causative agents of coccidiosis in chickens.</title>
        <authorList>
            <person name="Reid A.J."/>
            <person name="Blake D."/>
            <person name="Billington K."/>
            <person name="Browne H."/>
            <person name="Dunn M."/>
            <person name="Hung S."/>
            <person name="Kawahara F."/>
            <person name="Miranda-Saavedra D."/>
            <person name="Mourier T."/>
            <person name="Nagra H."/>
            <person name="Otto T.D."/>
            <person name="Rawlings N."/>
            <person name="Sanchez A."/>
            <person name="Sanders M."/>
            <person name="Subramaniam C."/>
            <person name="Tay Y."/>
            <person name="Dear P."/>
            <person name="Doerig C."/>
            <person name="Gruber A."/>
            <person name="Parkinson J."/>
            <person name="Shirley M."/>
            <person name="Wan K.L."/>
            <person name="Berriman M."/>
            <person name="Tomley F."/>
            <person name="Pain A."/>
        </authorList>
    </citation>
    <scope>NUCLEOTIDE SEQUENCE [LARGE SCALE GENOMIC DNA]</scope>
    <source>
        <strain evidence="3">Houghton</strain>
    </source>
</reference>
<keyword evidence="2" id="KW-0472">Membrane</keyword>
<evidence type="ECO:0000313" key="3">
    <source>
        <dbReference type="EMBL" id="CDI87103.1"/>
    </source>
</evidence>
<dbReference type="OrthoDB" id="345299at2759"/>
<accession>U6H6K1</accession>
<evidence type="ECO:0000256" key="1">
    <source>
        <dbReference type="SAM" id="MobiDB-lite"/>
    </source>
</evidence>
<sequence>MIRHQHYYETQIFIQEAIERVAAAFSVDPRRVVPLQLRPDEREPSRCTIWTFTIRGIPSHDLLGQMREMFENSKNAFGEWRFGSRKVNLEPIVTGLPGVLNDVSLPTGSTVWQRPGLDAEWEQDAELWVKLRNFKWVEELKSNVRQFERRLLKLRDLVASTMKVKDPRVLQVAKYYPTSDGTIIRMTPATPDRREHIEQLNRWLLAFERGELNQKLPELAEDFWPIRSPKTGKPLPLSFLSSSTSSSTTTAPAYRVIAARDDYPYEIPKAPFRLDEEMTPSTKPFPVAGIVITVALLVGLLGVLGLCIFCCRRRGKATSRASKAPKGGTPPVAAAAKAKDVSKDCAATANGRQRQAGGIMNEPSDERSVPSGAVAALSTVSPVTEDVAIDATGRKPQPLSAPWDSAPDAAASTCVSGSEGSIPSTNQQQHGQSQQQKLQRDIQSPENSTETFPERLPASGSNDNTVAPTIEQQQQQQQLQTVQQQSGLALHVATIKRPQNNKSDGTDECGMMGLSGPLTSDTTSSVAVQHLQRGSSGSSCCSSTSIGGELRGLINALASVDTAAGSGELQQLLQQLLAERDLYKAAFGAAKEELKALQQSEHERRQERMQQQLAAAAAEGQGEESGGPQDPPLQWNGSSSSSSSAPQQPADSSGNPASSTCSSGDGPYNWLHQLHACIASGTYPRPELLQKSVEQQQQLIRLAEGLQQERESYVEAVACLHSQ</sequence>
<reference evidence="3" key="2">
    <citation type="submission" date="2013-10" db="EMBL/GenBank/DDBJ databases">
        <authorList>
            <person name="Aslett M."/>
        </authorList>
    </citation>
    <scope>NUCLEOTIDE SEQUENCE [LARGE SCALE GENOMIC DNA]</scope>
    <source>
        <strain evidence="3">Houghton</strain>
    </source>
</reference>
<keyword evidence="4" id="KW-1185">Reference proteome</keyword>
<feature type="region of interest" description="Disordered" evidence="1">
    <location>
        <begin position="350"/>
        <end position="372"/>
    </location>
</feature>
<dbReference type="AlphaFoldDB" id="U6H6K1"/>
<keyword evidence="2" id="KW-0812">Transmembrane</keyword>
<feature type="compositionally biased region" description="Low complexity" evidence="1">
    <location>
        <begin position="400"/>
        <end position="412"/>
    </location>
</feature>